<protein>
    <submittedName>
        <fullName evidence="1">Pentatricopeptide repeat-containing protein</fullName>
    </submittedName>
</protein>
<accession>A0AAE2CGL7</accession>
<name>A0AAE2CGL7_9LAMI</name>
<organism evidence="1 2">
    <name type="scientific">Sesamum alatum</name>
    <dbReference type="NCBI Taxonomy" id="300844"/>
    <lineage>
        <taxon>Eukaryota</taxon>
        <taxon>Viridiplantae</taxon>
        <taxon>Streptophyta</taxon>
        <taxon>Embryophyta</taxon>
        <taxon>Tracheophyta</taxon>
        <taxon>Spermatophyta</taxon>
        <taxon>Magnoliopsida</taxon>
        <taxon>eudicotyledons</taxon>
        <taxon>Gunneridae</taxon>
        <taxon>Pentapetalae</taxon>
        <taxon>asterids</taxon>
        <taxon>lamiids</taxon>
        <taxon>Lamiales</taxon>
        <taxon>Pedaliaceae</taxon>
        <taxon>Sesamum</taxon>
    </lineage>
</organism>
<dbReference type="InterPro" id="IPR044795">
    <property type="entry name" value="THA8L-like"/>
</dbReference>
<reference evidence="1" key="2">
    <citation type="journal article" date="2024" name="Plant">
        <title>Genomic evolution and insights into agronomic trait innovations of Sesamum species.</title>
        <authorList>
            <person name="Miao H."/>
            <person name="Wang L."/>
            <person name="Qu L."/>
            <person name="Liu H."/>
            <person name="Sun Y."/>
            <person name="Le M."/>
            <person name="Wang Q."/>
            <person name="Wei S."/>
            <person name="Zheng Y."/>
            <person name="Lin W."/>
            <person name="Duan Y."/>
            <person name="Cao H."/>
            <person name="Xiong S."/>
            <person name="Wang X."/>
            <person name="Wei L."/>
            <person name="Li C."/>
            <person name="Ma Q."/>
            <person name="Ju M."/>
            <person name="Zhao R."/>
            <person name="Li G."/>
            <person name="Mu C."/>
            <person name="Tian Q."/>
            <person name="Mei H."/>
            <person name="Zhang T."/>
            <person name="Gao T."/>
            <person name="Zhang H."/>
        </authorList>
    </citation>
    <scope>NUCLEOTIDE SEQUENCE</scope>
    <source>
        <strain evidence="1">3651</strain>
    </source>
</reference>
<evidence type="ECO:0000313" key="1">
    <source>
        <dbReference type="EMBL" id="KAK4421428.1"/>
    </source>
</evidence>
<dbReference type="EMBL" id="JACGWO010000008">
    <property type="protein sequence ID" value="KAK4421428.1"/>
    <property type="molecule type" value="Genomic_DNA"/>
</dbReference>
<dbReference type="InterPro" id="IPR011990">
    <property type="entry name" value="TPR-like_helical_dom_sf"/>
</dbReference>
<comment type="caution">
    <text evidence="1">The sequence shown here is derived from an EMBL/GenBank/DDBJ whole genome shotgun (WGS) entry which is preliminary data.</text>
</comment>
<dbReference type="Proteomes" id="UP001293254">
    <property type="component" value="Unassembled WGS sequence"/>
</dbReference>
<keyword evidence="2" id="KW-1185">Reference proteome</keyword>
<dbReference type="PANTHER" id="PTHR46870">
    <property type="entry name" value="PROTEIN THYLAKOID ASSEMBLY 8-LIKE, CHLOROPLASTIC"/>
    <property type="match status" value="1"/>
</dbReference>
<evidence type="ECO:0000313" key="2">
    <source>
        <dbReference type="Proteomes" id="UP001293254"/>
    </source>
</evidence>
<gene>
    <name evidence="1" type="ORF">Salat_2093300</name>
</gene>
<sequence>MWHQGSEAAVAGLKSIWRRKKEMGKDGLMVAKEIKRLQSHPVRFERFMTTPVSHLLKSDLVAVLAEFQRQNIVSLSLKLYDMVWCGRKHGIGEICSYTGIC</sequence>
<dbReference type="AlphaFoldDB" id="A0AAE2CGL7"/>
<dbReference type="PANTHER" id="PTHR46870:SF1">
    <property type="entry name" value="OS03G0297700 PROTEIN"/>
    <property type="match status" value="1"/>
</dbReference>
<reference evidence="1" key="1">
    <citation type="submission" date="2020-06" db="EMBL/GenBank/DDBJ databases">
        <authorList>
            <person name="Li T."/>
            <person name="Hu X."/>
            <person name="Zhang T."/>
            <person name="Song X."/>
            <person name="Zhang H."/>
            <person name="Dai N."/>
            <person name="Sheng W."/>
            <person name="Hou X."/>
            <person name="Wei L."/>
        </authorList>
    </citation>
    <scope>NUCLEOTIDE SEQUENCE</scope>
    <source>
        <strain evidence="1">3651</strain>
        <tissue evidence="1">Leaf</tissue>
    </source>
</reference>
<proteinExistence type="predicted"/>
<dbReference type="Gene3D" id="1.25.40.10">
    <property type="entry name" value="Tetratricopeptide repeat domain"/>
    <property type="match status" value="1"/>
</dbReference>